<evidence type="ECO:0000313" key="2">
    <source>
        <dbReference type="EMBL" id="QXI03668.1"/>
    </source>
</evidence>
<feature type="transmembrane region" description="Helical" evidence="1">
    <location>
        <begin position="38"/>
        <end position="60"/>
    </location>
</feature>
<organism evidence="2 3">
    <name type="scientific">Pseudomonas tensinigenes</name>
    <dbReference type="NCBI Taxonomy" id="2745511"/>
    <lineage>
        <taxon>Bacteria</taxon>
        <taxon>Pseudomonadati</taxon>
        <taxon>Pseudomonadota</taxon>
        <taxon>Gammaproteobacteria</taxon>
        <taxon>Pseudomonadales</taxon>
        <taxon>Pseudomonadaceae</taxon>
        <taxon>Pseudomonas</taxon>
    </lineage>
</organism>
<sequence length="136" mass="15024">MSDIERPSSNSRTGLTATITGLIVSVSALFTADLTPEVKTIVPIIAGILSPFIAAGIYRLQRKVEQDPKLTDFLSAYESDLKYQRKALKDQSLSAEAKAELEKRYSNTVLKMSTAHQDFRTAALQFETKELPETGE</sequence>
<dbReference type="Proteomes" id="UP000646386">
    <property type="component" value="Chromosome"/>
</dbReference>
<evidence type="ECO:0000256" key="1">
    <source>
        <dbReference type="SAM" id="Phobius"/>
    </source>
</evidence>
<gene>
    <name evidence="2" type="ORF">HU718_016655</name>
</gene>
<dbReference type="EMBL" id="CP077089">
    <property type="protein sequence ID" value="QXI03668.1"/>
    <property type="molecule type" value="Genomic_DNA"/>
</dbReference>
<reference evidence="2 3" key="1">
    <citation type="journal article" date="2020" name="Microorganisms">
        <title>Reliable Identification of Environmental Pseudomonas Isolates Using the rpoD Gene.</title>
        <authorList>
            <consortium name="The Broad Institute Genome Sequencing Platform"/>
            <person name="Girard L."/>
            <person name="Lood C."/>
            <person name="Rokni-Zadeh H."/>
            <person name="van Noort V."/>
            <person name="Lavigne R."/>
            <person name="De Mot R."/>
        </authorList>
    </citation>
    <scope>NUCLEOTIDE SEQUENCE [LARGE SCALE GENOMIC DNA]</scope>
    <source>
        <strain evidence="2 3">ZA 5.3</strain>
    </source>
</reference>
<evidence type="ECO:0008006" key="4">
    <source>
        <dbReference type="Google" id="ProtNLM"/>
    </source>
</evidence>
<reference evidence="2 3" key="2">
    <citation type="journal article" date="2021" name="Microorganisms">
        <title>The Ever-Expanding Pseudomonas Genus: Description of 43 New Species and Partition of the Pseudomonas putida Group.</title>
        <authorList>
            <person name="Girard L."/>
            <person name="Lood C."/>
            <person name="Hofte M."/>
            <person name="Vandamme P."/>
            <person name="Rokni-Zadeh H."/>
            <person name="van Noort V."/>
            <person name="Lavigne R."/>
            <person name="De Mot R."/>
        </authorList>
    </citation>
    <scope>NUCLEOTIDE SEQUENCE [LARGE SCALE GENOMIC DNA]</scope>
    <source>
        <strain evidence="2 3">ZA 5.3</strain>
    </source>
</reference>
<keyword evidence="3" id="KW-1185">Reference proteome</keyword>
<accession>A0ABX8PQU0</accession>
<keyword evidence="1" id="KW-0472">Membrane</keyword>
<name>A0ABX8PQU0_9PSED</name>
<proteinExistence type="predicted"/>
<dbReference type="RefSeq" id="WP_186615621.1">
    <property type="nucleotide sequence ID" value="NZ_CP077089.1"/>
</dbReference>
<protein>
    <recommendedName>
        <fullName evidence="4">SMODS and SLOG-associating 2TM effector domain-containing protein</fullName>
    </recommendedName>
</protein>
<feature type="transmembrane region" description="Helical" evidence="1">
    <location>
        <begin position="12"/>
        <end position="32"/>
    </location>
</feature>
<keyword evidence="1" id="KW-0812">Transmembrane</keyword>
<keyword evidence="1" id="KW-1133">Transmembrane helix</keyword>
<evidence type="ECO:0000313" key="3">
    <source>
        <dbReference type="Proteomes" id="UP000646386"/>
    </source>
</evidence>